<dbReference type="Proteomes" id="UP001214854">
    <property type="component" value="Unassembled WGS sequence"/>
</dbReference>
<reference evidence="9 10" key="1">
    <citation type="submission" date="2023-01" db="EMBL/GenBank/DDBJ databases">
        <title>Novel species of the genus Asticcacaulis isolated from rivers.</title>
        <authorList>
            <person name="Lu H."/>
        </authorList>
    </citation>
    <scope>NUCLEOTIDE SEQUENCE [LARGE SCALE GENOMIC DNA]</scope>
    <source>
        <strain evidence="9 10">BYS171W</strain>
    </source>
</reference>
<evidence type="ECO:0000256" key="2">
    <source>
        <dbReference type="ARBA" id="ARBA00022670"/>
    </source>
</evidence>
<proteinExistence type="inferred from homology"/>
<sequence>MCGQLLALKIWIDFLKSLGMSDEVIAVIVEAYQEGVVKPTDAYPVVTQGPVITTKSWSLVPSWASAPQKAATFNARIETASEKPTFKEAFARRHALIPVAGFHEWSGPASSRQKWMITRRDHEPLVLAGLWEGDTFTILTRAAGTQMAAIHDREPVVVGRRQWQAWLANDLFDPALPPDDFYQFEPVGDVQASLF</sequence>
<keyword evidence="3" id="KW-0227">DNA damage</keyword>
<dbReference type="PANTHER" id="PTHR13604">
    <property type="entry name" value="DC12-RELATED"/>
    <property type="match status" value="1"/>
</dbReference>
<dbReference type="PANTHER" id="PTHR13604:SF0">
    <property type="entry name" value="ABASIC SITE PROCESSING PROTEIN HMCES"/>
    <property type="match status" value="1"/>
</dbReference>
<keyword evidence="5" id="KW-0190">Covalent protein-DNA linkage</keyword>
<dbReference type="Gene3D" id="3.90.1680.10">
    <property type="entry name" value="SOS response associated peptidase-like"/>
    <property type="match status" value="1"/>
</dbReference>
<gene>
    <name evidence="9" type="ORF">PQU92_16635</name>
</gene>
<evidence type="ECO:0000313" key="9">
    <source>
        <dbReference type="EMBL" id="MDC7684912.1"/>
    </source>
</evidence>
<dbReference type="EC" id="3.4.-.-" evidence="8"/>
<keyword evidence="6" id="KW-0238">DNA-binding</keyword>
<organism evidence="9 10">
    <name type="scientific">Asticcacaulis aquaticus</name>
    <dbReference type="NCBI Taxonomy" id="2984212"/>
    <lineage>
        <taxon>Bacteria</taxon>
        <taxon>Pseudomonadati</taxon>
        <taxon>Pseudomonadota</taxon>
        <taxon>Alphaproteobacteria</taxon>
        <taxon>Caulobacterales</taxon>
        <taxon>Caulobacteraceae</taxon>
        <taxon>Asticcacaulis</taxon>
    </lineage>
</organism>
<dbReference type="InterPro" id="IPR036590">
    <property type="entry name" value="SRAP-like"/>
</dbReference>
<keyword evidence="4 8" id="KW-0378">Hydrolase</keyword>
<name>A0ABT5HXV7_9CAUL</name>
<protein>
    <recommendedName>
        <fullName evidence="8">Abasic site processing protein</fullName>
        <ecNumber evidence="8">3.4.-.-</ecNumber>
    </recommendedName>
</protein>
<comment type="caution">
    <text evidence="9">The sequence shown here is derived from an EMBL/GenBank/DDBJ whole genome shotgun (WGS) entry which is preliminary data.</text>
</comment>
<evidence type="ECO:0000256" key="6">
    <source>
        <dbReference type="ARBA" id="ARBA00023125"/>
    </source>
</evidence>
<evidence type="ECO:0000256" key="7">
    <source>
        <dbReference type="ARBA" id="ARBA00023239"/>
    </source>
</evidence>
<keyword evidence="10" id="KW-1185">Reference proteome</keyword>
<keyword evidence="7" id="KW-0456">Lyase</keyword>
<evidence type="ECO:0000256" key="4">
    <source>
        <dbReference type="ARBA" id="ARBA00022801"/>
    </source>
</evidence>
<evidence type="ECO:0000256" key="3">
    <source>
        <dbReference type="ARBA" id="ARBA00022763"/>
    </source>
</evidence>
<dbReference type="RefSeq" id="WP_272749393.1">
    <property type="nucleotide sequence ID" value="NZ_JAQQKX010000017.1"/>
</dbReference>
<evidence type="ECO:0000256" key="8">
    <source>
        <dbReference type="RuleBase" id="RU364100"/>
    </source>
</evidence>
<keyword evidence="2 8" id="KW-0645">Protease</keyword>
<dbReference type="SUPFAM" id="SSF143081">
    <property type="entry name" value="BB1717-like"/>
    <property type="match status" value="1"/>
</dbReference>
<dbReference type="Pfam" id="PF02586">
    <property type="entry name" value="SRAP"/>
    <property type="match status" value="1"/>
</dbReference>
<dbReference type="InterPro" id="IPR003738">
    <property type="entry name" value="SRAP"/>
</dbReference>
<evidence type="ECO:0000256" key="5">
    <source>
        <dbReference type="ARBA" id="ARBA00023124"/>
    </source>
</evidence>
<evidence type="ECO:0000313" key="10">
    <source>
        <dbReference type="Proteomes" id="UP001214854"/>
    </source>
</evidence>
<dbReference type="EMBL" id="JAQQKX010000017">
    <property type="protein sequence ID" value="MDC7684912.1"/>
    <property type="molecule type" value="Genomic_DNA"/>
</dbReference>
<accession>A0ABT5HXV7</accession>
<evidence type="ECO:0000256" key="1">
    <source>
        <dbReference type="ARBA" id="ARBA00008136"/>
    </source>
</evidence>
<comment type="similarity">
    <text evidence="1 8">Belongs to the SOS response-associated peptidase family.</text>
</comment>